<keyword evidence="2" id="KW-1185">Reference proteome</keyword>
<comment type="caution">
    <text evidence="1">The sequence shown here is derived from an EMBL/GenBank/DDBJ whole genome shotgun (WGS) entry which is preliminary data.</text>
</comment>
<sequence length="61" mass="6953">MHFPAGTRMAVPEGGYFLWIELPNTVDAIELHTLARERRISLSPGPLFSAARRFRNCVRLN</sequence>
<gene>
    <name evidence="1" type="ORF">Q2T77_33575</name>
</gene>
<name>A0ABT8SE77_9BURK</name>
<accession>A0ABT8SE77</accession>
<dbReference type="Gene3D" id="3.90.1150.10">
    <property type="entry name" value="Aspartate Aminotransferase, domain 1"/>
    <property type="match status" value="1"/>
</dbReference>
<dbReference type="PANTHER" id="PTHR42858:SF1">
    <property type="entry name" value="LD15494P"/>
    <property type="match status" value="1"/>
</dbReference>
<dbReference type="Proteomes" id="UP001169027">
    <property type="component" value="Unassembled WGS sequence"/>
</dbReference>
<protein>
    <submittedName>
        <fullName evidence="1">Uncharacterized protein</fullName>
    </submittedName>
</protein>
<dbReference type="RefSeq" id="WP_301815505.1">
    <property type="nucleotide sequence ID" value="NZ_JAUJZH010000037.1"/>
</dbReference>
<dbReference type="InterPro" id="IPR015422">
    <property type="entry name" value="PyrdxlP-dep_Trfase_small"/>
</dbReference>
<dbReference type="SUPFAM" id="SSF53383">
    <property type="entry name" value="PLP-dependent transferases"/>
    <property type="match status" value="1"/>
</dbReference>
<dbReference type="PANTHER" id="PTHR42858">
    <property type="entry name" value="AMINOTRANSFERASE"/>
    <property type="match status" value="1"/>
</dbReference>
<evidence type="ECO:0000313" key="2">
    <source>
        <dbReference type="Proteomes" id="UP001169027"/>
    </source>
</evidence>
<evidence type="ECO:0000313" key="1">
    <source>
        <dbReference type="EMBL" id="MDO1537209.1"/>
    </source>
</evidence>
<reference evidence="1" key="1">
    <citation type="submission" date="2023-06" db="EMBL/GenBank/DDBJ databases">
        <authorList>
            <person name="Jiang Y."/>
            <person name="Liu Q."/>
        </authorList>
    </citation>
    <scope>NUCLEOTIDE SEQUENCE</scope>
    <source>
        <strain evidence="1">CGMCC 1.12090</strain>
    </source>
</reference>
<dbReference type="EMBL" id="JAUKVY010000037">
    <property type="protein sequence ID" value="MDO1537209.1"/>
    <property type="molecule type" value="Genomic_DNA"/>
</dbReference>
<dbReference type="InterPro" id="IPR015424">
    <property type="entry name" value="PyrdxlP-dep_Trfase"/>
</dbReference>
<organism evidence="1 2">
    <name type="scientific">Variovorax ginsengisoli</name>
    <dbReference type="NCBI Taxonomy" id="363844"/>
    <lineage>
        <taxon>Bacteria</taxon>
        <taxon>Pseudomonadati</taxon>
        <taxon>Pseudomonadota</taxon>
        <taxon>Betaproteobacteria</taxon>
        <taxon>Burkholderiales</taxon>
        <taxon>Comamonadaceae</taxon>
        <taxon>Variovorax</taxon>
    </lineage>
</organism>
<proteinExistence type="predicted"/>